<organism evidence="1 2">
    <name type="scientific">Helicobacter aurati</name>
    <dbReference type="NCBI Taxonomy" id="137778"/>
    <lineage>
        <taxon>Bacteria</taxon>
        <taxon>Pseudomonadati</taxon>
        <taxon>Campylobacterota</taxon>
        <taxon>Epsilonproteobacteria</taxon>
        <taxon>Campylobacterales</taxon>
        <taxon>Helicobacteraceae</taxon>
        <taxon>Helicobacter</taxon>
    </lineage>
</organism>
<reference evidence="1 2" key="1">
    <citation type="submission" date="2018-04" db="EMBL/GenBank/DDBJ databases">
        <title>Novel Campyloabacter and Helicobacter Species and Strains.</title>
        <authorList>
            <person name="Mannion A.J."/>
            <person name="Shen Z."/>
            <person name="Fox J.G."/>
        </authorList>
    </citation>
    <scope>NUCLEOTIDE SEQUENCE [LARGE SCALE GENOMIC DNA]</scope>
    <source>
        <strain evidence="1 2">MIT 97-5075</strain>
    </source>
</reference>
<sequence>MLILDKNFQPIGGFGVYCFPENGDNVLQLCSNHVRQYNILPQIVYLKSENQSEKKWLGSNSEKFYYNGQYIIEIDEEEIFF</sequence>
<dbReference type="AlphaFoldDB" id="A0A3D8J8E3"/>
<dbReference type="Proteomes" id="UP000256424">
    <property type="component" value="Unassembled WGS sequence"/>
</dbReference>
<dbReference type="OrthoDB" id="5326462at2"/>
<comment type="caution">
    <text evidence="1">The sequence shown here is derived from an EMBL/GenBank/DDBJ whole genome shotgun (WGS) entry which is preliminary data.</text>
</comment>
<dbReference type="EMBL" id="NXLW01000001">
    <property type="protein sequence ID" value="RDU73702.1"/>
    <property type="molecule type" value="Genomic_DNA"/>
</dbReference>
<accession>A0A3D8J8E3</accession>
<protein>
    <submittedName>
        <fullName evidence="1">Uncharacterized protein</fullName>
    </submittedName>
</protein>
<keyword evidence="2" id="KW-1185">Reference proteome</keyword>
<evidence type="ECO:0000313" key="1">
    <source>
        <dbReference type="EMBL" id="RDU73702.1"/>
    </source>
</evidence>
<name>A0A3D8J8E3_9HELI</name>
<dbReference type="RefSeq" id="WP_104762535.1">
    <property type="nucleotide sequence ID" value="NZ_FZPM01000005.1"/>
</dbReference>
<proteinExistence type="predicted"/>
<gene>
    <name evidence="1" type="ORF">CQA66_00505</name>
</gene>
<evidence type="ECO:0000313" key="2">
    <source>
        <dbReference type="Proteomes" id="UP000256424"/>
    </source>
</evidence>